<dbReference type="Proteomes" id="UP001165960">
    <property type="component" value="Unassembled WGS sequence"/>
</dbReference>
<accession>A0ACC2RTC4</accession>
<reference evidence="1" key="1">
    <citation type="submission" date="2022-04" db="EMBL/GenBank/DDBJ databases">
        <title>Genome of the entomopathogenic fungus Entomophthora muscae.</title>
        <authorList>
            <person name="Elya C."/>
            <person name="Lovett B.R."/>
            <person name="Lee E."/>
            <person name="Macias A.M."/>
            <person name="Hajek A.E."/>
            <person name="De Bivort B.L."/>
            <person name="Kasson M.T."/>
            <person name="De Fine Licht H.H."/>
            <person name="Stajich J.E."/>
        </authorList>
    </citation>
    <scope>NUCLEOTIDE SEQUENCE</scope>
    <source>
        <strain evidence="1">Berkeley</strain>
    </source>
</reference>
<comment type="caution">
    <text evidence="1">The sequence shown here is derived from an EMBL/GenBank/DDBJ whole genome shotgun (WGS) entry which is preliminary data.</text>
</comment>
<evidence type="ECO:0000313" key="2">
    <source>
        <dbReference type="Proteomes" id="UP001165960"/>
    </source>
</evidence>
<dbReference type="EMBL" id="QTSX02006539">
    <property type="protein sequence ID" value="KAJ9053273.1"/>
    <property type="molecule type" value="Genomic_DNA"/>
</dbReference>
<sequence>MASVSVETDSCVEAFGMLKDVQREDDLVAVELMVDLFKGTLHTQPEVDLLES</sequence>
<evidence type="ECO:0000313" key="1">
    <source>
        <dbReference type="EMBL" id="KAJ9053273.1"/>
    </source>
</evidence>
<proteinExistence type="predicted"/>
<keyword evidence="2" id="KW-1185">Reference proteome</keyword>
<protein>
    <submittedName>
        <fullName evidence="1">Uncharacterized protein</fullName>
    </submittedName>
</protein>
<name>A0ACC2RTC4_9FUNG</name>
<gene>
    <name evidence="1" type="ORF">DSO57_1026016</name>
</gene>
<organism evidence="1 2">
    <name type="scientific">Entomophthora muscae</name>
    <dbReference type="NCBI Taxonomy" id="34485"/>
    <lineage>
        <taxon>Eukaryota</taxon>
        <taxon>Fungi</taxon>
        <taxon>Fungi incertae sedis</taxon>
        <taxon>Zoopagomycota</taxon>
        <taxon>Entomophthoromycotina</taxon>
        <taxon>Entomophthoromycetes</taxon>
        <taxon>Entomophthorales</taxon>
        <taxon>Entomophthoraceae</taxon>
        <taxon>Entomophthora</taxon>
    </lineage>
</organism>